<feature type="compositionally biased region" description="Basic and acidic residues" evidence="1">
    <location>
        <begin position="60"/>
        <end position="69"/>
    </location>
</feature>
<dbReference type="Pfam" id="PF03364">
    <property type="entry name" value="Polyketide_cyc"/>
    <property type="match status" value="1"/>
</dbReference>
<dbReference type="InterPro" id="IPR023393">
    <property type="entry name" value="START-like_dom_sf"/>
</dbReference>
<protein>
    <recommendedName>
        <fullName evidence="2">Coenzyme Q-binding protein COQ10 START domain-containing protein</fullName>
    </recommendedName>
</protein>
<dbReference type="SUPFAM" id="SSF55961">
    <property type="entry name" value="Bet v1-like"/>
    <property type="match status" value="1"/>
</dbReference>
<organism evidence="3">
    <name type="scientific">Araucaria cunninghamii</name>
    <name type="common">Hoop pine</name>
    <name type="synonym">Moreton Bay pine</name>
    <dbReference type="NCBI Taxonomy" id="56994"/>
    <lineage>
        <taxon>Eukaryota</taxon>
        <taxon>Viridiplantae</taxon>
        <taxon>Streptophyta</taxon>
        <taxon>Embryophyta</taxon>
        <taxon>Tracheophyta</taxon>
        <taxon>Spermatophyta</taxon>
        <taxon>Pinopsida</taxon>
        <taxon>Pinidae</taxon>
        <taxon>Conifers II</taxon>
        <taxon>Araucariales</taxon>
        <taxon>Araucariaceae</taxon>
        <taxon>Araucaria</taxon>
    </lineage>
</organism>
<dbReference type="PANTHER" id="PTHR34060:SF1">
    <property type="entry name" value="POLYKETIDE CYCLASE _ DEHYDRASE AND LIPID TRANSPORT PROTEIN"/>
    <property type="match status" value="1"/>
</dbReference>
<feature type="region of interest" description="Disordered" evidence="1">
    <location>
        <begin position="56"/>
        <end position="87"/>
    </location>
</feature>
<dbReference type="CDD" id="cd08866">
    <property type="entry name" value="SRPBCC_11"/>
    <property type="match status" value="1"/>
</dbReference>
<dbReference type="EMBL" id="GCKF01048567">
    <property type="protein sequence ID" value="JAG93048.1"/>
    <property type="molecule type" value="Transcribed_RNA"/>
</dbReference>
<accession>A0A0D6QSV4</accession>
<name>A0A0D6QSV4_ARACU</name>
<proteinExistence type="predicted"/>
<feature type="domain" description="Coenzyme Q-binding protein COQ10 START" evidence="2">
    <location>
        <begin position="118"/>
        <end position="264"/>
    </location>
</feature>
<evidence type="ECO:0000256" key="1">
    <source>
        <dbReference type="SAM" id="MobiDB-lite"/>
    </source>
</evidence>
<dbReference type="PANTHER" id="PTHR34060">
    <property type="entry name" value="POLYKETIDE CYCLASE / DEHYDRASE AND LIPID TRANSPORT PROTEIN"/>
    <property type="match status" value="1"/>
</dbReference>
<evidence type="ECO:0000313" key="3">
    <source>
        <dbReference type="EMBL" id="JAG93048.1"/>
    </source>
</evidence>
<dbReference type="Gene3D" id="3.30.530.20">
    <property type="match status" value="1"/>
</dbReference>
<reference evidence="3" key="1">
    <citation type="submission" date="2015-03" db="EMBL/GenBank/DDBJ databases">
        <title>A transcriptome of Araucaria cunninghamii, an australian fine timber species.</title>
        <authorList>
            <person name="Jing Yi C.J.Y."/>
            <person name="Yin San L.Y.S."/>
            <person name="Abdul Karim S.S."/>
            <person name="Wan Azmi N.N."/>
            <person name="Hercus R.R."/>
            <person name="Croft L.L."/>
        </authorList>
    </citation>
    <scope>NUCLEOTIDE SEQUENCE</scope>
    <source>
        <strain evidence="3">MI0301</strain>
        <tissue evidence="3">Leaf</tissue>
    </source>
</reference>
<dbReference type="AlphaFoldDB" id="A0A0D6QSV4"/>
<sequence>MECLTFSWELKRLPHFTSKTPHLRPIPHSNLKSFRATSKGSHPIPTKSTQLRKTTPICRAGEDFTAGRDENEEDEEGEDNFATIRGDEGVEDVEEDDIELRIERAGKNSRRITARIEVDAPLDAVWNVLTDYEKLADFIPGLAVCKLLERGDKSARLFQIGQQNLVFGLKFNAKGIIDVYENDLEAIPIGMHRDIDFMMVEGDFEVFEGKWAIEQVEEVTGNQNFSDVKRYRTFLSYIVNVQPKRWLPVALVEGRLSKEIQLNLTCVRNQAIRTAFDALAAL</sequence>
<evidence type="ECO:0000259" key="2">
    <source>
        <dbReference type="Pfam" id="PF03364"/>
    </source>
</evidence>
<dbReference type="InterPro" id="IPR005031">
    <property type="entry name" value="COQ10_START"/>
</dbReference>
<feature type="compositionally biased region" description="Acidic residues" evidence="1">
    <location>
        <begin position="70"/>
        <end position="79"/>
    </location>
</feature>